<dbReference type="InterPro" id="IPR017853">
    <property type="entry name" value="GH"/>
</dbReference>
<evidence type="ECO:0000259" key="1">
    <source>
        <dbReference type="SMART" id="SM00642"/>
    </source>
</evidence>
<feature type="domain" description="Glycosyl hydrolase family 13 catalytic" evidence="1">
    <location>
        <begin position="13"/>
        <end position="431"/>
    </location>
</feature>
<reference evidence="2" key="1">
    <citation type="submission" date="2020-09" db="EMBL/GenBank/DDBJ databases">
        <title>Iningainema tapete sp. nov. (Scytonemataceae, Cyanobacteria) from greenhouses in central Florida (USA) produces two types of nodularin with biosynthetic potential for microcystin-LR and anabaenopeptins.</title>
        <authorList>
            <person name="Berthold D.E."/>
            <person name="Lefler F.W."/>
            <person name="Huang I.-S."/>
            <person name="Abdulla H."/>
            <person name="Zimba P.V."/>
            <person name="Laughinghouse H.D. IV."/>
        </authorList>
    </citation>
    <scope>NUCLEOTIDE SEQUENCE</scope>
    <source>
        <strain evidence="2">BLCCT55</strain>
    </source>
</reference>
<proteinExistence type="predicted"/>
<protein>
    <submittedName>
        <fullName evidence="2">Alpha-amylase family protein</fullName>
    </submittedName>
</protein>
<dbReference type="PANTHER" id="PTHR10357">
    <property type="entry name" value="ALPHA-AMYLASE FAMILY MEMBER"/>
    <property type="match status" value="1"/>
</dbReference>
<accession>A0A8J6XI73</accession>
<dbReference type="Pfam" id="PF00128">
    <property type="entry name" value="Alpha-amylase"/>
    <property type="match status" value="1"/>
</dbReference>
<dbReference type="Gene3D" id="2.60.40.1180">
    <property type="entry name" value="Golgi alpha-mannosidase II"/>
    <property type="match status" value="1"/>
</dbReference>
<dbReference type="PANTHER" id="PTHR10357:SF219">
    <property type="entry name" value="MALTOSE ALPHA-D-GLUCOSYLTRANSFERASE"/>
    <property type="match status" value="1"/>
</dbReference>
<gene>
    <name evidence="2" type="ORF">ICL16_16940</name>
</gene>
<dbReference type="SMART" id="SM00642">
    <property type="entry name" value="Aamy"/>
    <property type="match status" value="1"/>
</dbReference>
<dbReference type="AlphaFoldDB" id="A0A8J6XI73"/>
<dbReference type="InterPro" id="IPR006047">
    <property type="entry name" value="GH13_cat_dom"/>
</dbReference>
<dbReference type="Gene3D" id="3.20.20.80">
    <property type="entry name" value="Glycosidases"/>
    <property type="match status" value="1"/>
</dbReference>
<name>A0A8J6XI73_9CYAN</name>
<evidence type="ECO:0000313" key="2">
    <source>
        <dbReference type="EMBL" id="MBD2773710.1"/>
    </source>
</evidence>
<evidence type="ECO:0000313" key="3">
    <source>
        <dbReference type="Proteomes" id="UP000629098"/>
    </source>
</evidence>
<dbReference type="Gene3D" id="3.90.400.10">
    <property type="entry name" value="Oligo-1,6-glucosidase, Domain 2"/>
    <property type="match status" value="1"/>
</dbReference>
<dbReference type="RefSeq" id="WP_190829827.1">
    <property type="nucleotide sequence ID" value="NZ_CAWPPI010000058.1"/>
</dbReference>
<dbReference type="SUPFAM" id="SSF51011">
    <property type="entry name" value="Glycosyl hydrolase domain"/>
    <property type="match status" value="1"/>
</dbReference>
<comment type="caution">
    <text evidence="2">The sequence shown here is derived from an EMBL/GenBank/DDBJ whole genome shotgun (WGS) entry which is preliminary data.</text>
</comment>
<sequence>MQNLWYKNAIVYSLDVETFMDSDGDGIGDFQGLTKCLNHLSGLGITCLWLLPFYPSPNRDNGYDVMDYYNVDPRLGTLGDFVEFVHQSQERGIRVLIDLVVNHTSNQHPWFQAAARDKHSKYREYYVWSDNPPKYNPELLLFPNVEESIWEYHEQAKSYYLHHFYKEQPDLNIANPAVQEEIRKIMNFWLQLGVSGFRIDAAPFLINPIGIKEAEHPELRSFLGQMRDFLSSQRGDAVLLAEANVEPDEIPVYFGKGDKMHLLFSFLLNQHMFLALAREESAALHDELKILPDIPHICQWLNFVRHHDELTLDRLSQSQQQEIFQVFAPDKNMQIFGHGVRRRLPPMLGGNRRRIELTYSLMFTLPGTPLLRYGEEIGMGDDLSLEGRNSVRTVMQWSDEPNGGFSTAPSDALVRPMIAQGEYGYKRVNVASQQRDPASLINWMERLIRIRKQCPEFGQGKCHILNTNEVSVFAHCCEWKGNAVIALHNFTDKQCIVTIEGSEYKHLIDLFGDRQYESVDGNSHSIPLEGYGYRWFRVKTIANS</sequence>
<keyword evidence="3" id="KW-1185">Reference proteome</keyword>
<dbReference type="EMBL" id="JACXAE010000058">
    <property type="protein sequence ID" value="MBD2773710.1"/>
    <property type="molecule type" value="Genomic_DNA"/>
</dbReference>
<dbReference type="Pfam" id="PF22157">
    <property type="entry name" value="SupH-like_C"/>
    <property type="match status" value="1"/>
</dbReference>
<dbReference type="InterPro" id="IPR054049">
    <property type="entry name" value="SupH-like_C"/>
</dbReference>
<dbReference type="Proteomes" id="UP000629098">
    <property type="component" value="Unassembled WGS sequence"/>
</dbReference>
<dbReference type="CDD" id="cd11334">
    <property type="entry name" value="AmyAc_TreS"/>
    <property type="match status" value="1"/>
</dbReference>
<dbReference type="InterPro" id="IPR013780">
    <property type="entry name" value="Glyco_hydro_b"/>
</dbReference>
<dbReference type="SUPFAM" id="SSF51445">
    <property type="entry name" value="(Trans)glycosidases"/>
    <property type="match status" value="1"/>
</dbReference>
<dbReference type="InterPro" id="IPR045857">
    <property type="entry name" value="O16G_dom_2"/>
</dbReference>
<organism evidence="2 3">
    <name type="scientific">Iningainema tapete BLCC-T55</name>
    <dbReference type="NCBI Taxonomy" id="2748662"/>
    <lineage>
        <taxon>Bacteria</taxon>
        <taxon>Bacillati</taxon>
        <taxon>Cyanobacteriota</taxon>
        <taxon>Cyanophyceae</taxon>
        <taxon>Nostocales</taxon>
        <taxon>Scytonemataceae</taxon>
        <taxon>Iningainema tapete</taxon>
    </lineage>
</organism>
<dbReference type="GO" id="GO:0005975">
    <property type="term" value="P:carbohydrate metabolic process"/>
    <property type="evidence" value="ECO:0007669"/>
    <property type="project" value="InterPro"/>
</dbReference>